<feature type="transmembrane region" description="Helical" evidence="1">
    <location>
        <begin position="153"/>
        <end position="171"/>
    </location>
</feature>
<feature type="transmembrane region" description="Helical" evidence="1">
    <location>
        <begin position="91"/>
        <end position="115"/>
    </location>
</feature>
<keyword evidence="1" id="KW-0472">Membrane</keyword>
<dbReference type="EMBL" id="JARMAB010000025">
    <property type="protein sequence ID" value="MED1204581.1"/>
    <property type="molecule type" value="Genomic_DNA"/>
</dbReference>
<accession>A0ABU6MIU1</accession>
<keyword evidence="1" id="KW-0812">Transmembrane</keyword>
<evidence type="ECO:0000313" key="2">
    <source>
        <dbReference type="EMBL" id="MED1204581.1"/>
    </source>
</evidence>
<feature type="transmembrane region" description="Helical" evidence="1">
    <location>
        <begin position="46"/>
        <end position="71"/>
    </location>
</feature>
<name>A0ABU6MIU1_9BACI</name>
<evidence type="ECO:0000256" key="1">
    <source>
        <dbReference type="SAM" id="Phobius"/>
    </source>
</evidence>
<dbReference type="Proteomes" id="UP001341444">
    <property type="component" value="Unassembled WGS sequence"/>
</dbReference>
<comment type="caution">
    <text evidence="2">The sequence shown here is derived from an EMBL/GenBank/DDBJ whole genome shotgun (WGS) entry which is preliminary data.</text>
</comment>
<organism evidence="2 3">
    <name type="scientific">Heyndrickxia acidicola</name>
    <dbReference type="NCBI Taxonomy" id="209389"/>
    <lineage>
        <taxon>Bacteria</taxon>
        <taxon>Bacillati</taxon>
        <taxon>Bacillota</taxon>
        <taxon>Bacilli</taxon>
        <taxon>Bacillales</taxon>
        <taxon>Bacillaceae</taxon>
        <taxon>Heyndrickxia</taxon>
    </lineage>
</organism>
<protein>
    <submittedName>
        <fullName evidence="2">Ferric reductase-like transmembrane domain-containing protein</fullName>
    </submittedName>
</protein>
<keyword evidence="3" id="KW-1185">Reference proteome</keyword>
<feature type="transmembrane region" description="Helical" evidence="1">
    <location>
        <begin position="127"/>
        <end position="147"/>
    </location>
</feature>
<proteinExistence type="predicted"/>
<sequence length="190" mass="21922">MSQYLQLFDTWHIIRLLGFLGYFFFSMSLAFGILSRMSVFKKKKGFFNLIHMSASWAGLFSVLGHVLVLLIDHYQPYTILEIIVPFAARYQTVASALGTIAFFIFVIVLFTSDVLITKMKKSTWKWIHLWVFPSWILMLFHGVFIGTDSSTRWGAWVYGASAAIIVLLFVVKAMDRGQRKTNEMGMRARR</sequence>
<evidence type="ECO:0000313" key="3">
    <source>
        <dbReference type="Proteomes" id="UP001341444"/>
    </source>
</evidence>
<dbReference type="RefSeq" id="WP_198160311.1">
    <property type="nucleotide sequence ID" value="NZ_JARMAB010000025.1"/>
</dbReference>
<keyword evidence="1" id="KW-1133">Transmembrane helix</keyword>
<reference evidence="2 3" key="1">
    <citation type="submission" date="2023-03" db="EMBL/GenBank/DDBJ databases">
        <title>Bacillus Genome Sequencing.</title>
        <authorList>
            <person name="Dunlap C."/>
        </authorList>
    </citation>
    <scope>NUCLEOTIDE SEQUENCE [LARGE SCALE GENOMIC DNA]</scope>
    <source>
        <strain evidence="2 3">B-23453</strain>
    </source>
</reference>
<gene>
    <name evidence="2" type="ORF">P4T90_16155</name>
</gene>
<feature type="transmembrane region" description="Helical" evidence="1">
    <location>
        <begin position="12"/>
        <end position="34"/>
    </location>
</feature>